<dbReference type="KEGG" id="eus:EUTSA_v100202860m"/>
<gene>
    <name evidence="1" type="ORF">EUTSA_v100202860mg</name>
</gene>
<sequence>MAMKPSRHFCPTIITKTKLVYSFQSSFCFHFLRYSSN</sequence>
<proteinExistence type="predicted"/>
<dbReference type="EMBL" id="KI517408">
    <property type="protein sequence ID" value="ESQ47551.1"/>
    <property type="molecule type" value="Genomic_DNA"/>
</dbReference>
<protein>
    <submittedName>
        <fullName evidence="1">Uncharacterized protein</fullName>
    </submittedName>
</protein>
<accession>V4NMB9</accession>
<dbReference type="AlphaFoldDB" id="V4NMB9"/>
<dbReference type="eggNOG" id="KOG1990">
    <property type="taxonomic scope" value="Eukaryota"/>
</dbReference>
<evidence type="ECO:0000313" key="1">
    <source>
        <dbReference type="EMBL" id="ESQ47551.1"/>
    </source>
</evidence>
<dbReference type="Gramene" id="ESQ47551">
    <property type="protein sequence ID" value="ESQ47551"/>
    <property type="gene ID" value="EUTSA_v100202860mg"/>
</dbReference>
<organism evidence="1 2">
    <name type="scientific">Eutrema salsugineum</name>
    <name type="common">Saltwater cress</name>
    <name type="synonym">Sisymbrium salsugineum</name>
    <dbReference type="NCBI Taxonomy" id="72664"/>
    <lineage>
        <taxon>Eukaryota</taxon>
        <taxon>Viridiplantae</taxon>
        <taxon>Streptophyta</taxon>
        <taxon>Embryophyta</taxon>
        <taxon>Tracheophyta</taxon>
        <taxon>Spermatophyta</taxon>
        <taxon>Magnoliopsida</taxon>
        <taxon>eudicotyledons</taxon>
        <taxon>Gunneridae</taxon>
        <taxon>Pentapetalae</taxon>
        <taxon>rosids</taxon>
        <taxon>malvids</taxon>
        <taxon>Brassicales</taxon>
        <taxon>Brassicaceae</taxon>
        <taxon>Eutremeae</taxon>
        <taxon>Eutrema</taxon>
    </lineage>
</organism>
<keyword evidence="2" id="KW-1185">Reference proteome</keyword>
<evidence type="ECO:0000313" key="2">
    <source>
        <dbReference type="Proteomes" id="UP000030689"/>
    </source>
</evidence>
<name>V4NMB9_EUTSA</name>
<dbReference type="Proteomes" id="UP000030689">
    <property type="component" value="Unassembled WGS sequence"/>
</dbReference>
<feature type="non-terminal residue" evidence="1">
    <location>
        <position position="37"/>
    </location>
</feature>
<reference evidence="1 2" key="1">
    <citation type="journal article" date="2013" name="Front. Plant Sci.">
        <title>The Reference Genome of the Halophytic Plant Eutrema salsugineum.</title>
        <authorList>
            <person name="Yang R."/>
            <person name="Jarvis D.E."/>
            <person name="Chen H."/>
            <person name="Beilstein M.A."/>
            <person name="Grimwood J."/>
            <person name="Jenkins J."/>
            <person name="Shu S."/>
            <person name="Prochnik S."/>
            <person name="Xin M."/>
            <person name="Ma C."/>
            <person name="Schmutz J."/>
            <person name="Wing R.A."/>
            <person name="Mitchell-Olds T."/>
            <person name="Schumaker K.S."/>
            <person name="Wang X."/>
        </authorList>
    </citation>
    <scope>NUCLEOTIDE SEQUENCE [LARGE SCALE GENOMIC DNA]</scope>
</reference>